<dbReference type="InterPro" id="IPR002938">
    <property type="entry name" value="FAD-bd"/>
</dbReference>
<keyword evidence="1" id="KW-0560">Oxidoreductase</keyword>
<feature type="domain" description="FAD-binding" evidence="3">
    <location>
        <begin position="8"/>
        <end position="353"/>
    </location>
</feature>
<dbReference type="RefSeq" id="WP_145672930.1">
    <property type="nucleotide sequence ID" value="NZ_VIWO01000008.1"/>
</dbReference>
<evidence type="ECO:0000313" key="4">
    <source>
        <dbReference type="EMBL" id="TWF35727.1"/>
    </source>
</evidence>
<dbReference type="Pfam" id="PF01494">
    <property type="entry name" value="FAD_binding_3"/>
    <property type="match status" value="1"/>
</dbReference>
<proteinExistence type="predicted"/>
<gene>
    <name evidence="4" type="ORF">FHW36_10883</name>
</gene>
<evidence type="ECO:0000256" key="2">
    <source>
        <dbReference type="ARBA" id="ARBA00023033"/>
    </source>
</evidence>
<dbReference type="PANTHER" id="PTHR13789">
    <property type="entry name" value="MONOOXYGENASE"/>
    <property type="match status" value="1"/>
</dbReference>
<accession>A0A561PC74</accession>
<dbReference type="PANTHER" id="PTHR13789:SF309">
    <property type="entry name" value="PUTATIVE (AFU_ORTHOLOGUE AFUA_6G14510)-RELATED"/>
    <property type="match status" value="1"/>
</dbReference>
<keyword evidence="5" id="KW-1185">Reference proteome</keyword>
<dbReference type="PRINTS" id="PR00420">
    <property type="entry name" value="RNGMNOXGNASE"/>
</dbReference>
<dbReference type="AlphaFoldDB" id="A0A561PC74"/>
<dbReference type="OrthoDB" id="9766816at2"/>
<dbReference type="InterPro" id="IPR036188">
    <property type="entry name" value="FAD/NAD-bd_sf"/>
</dbReference>
<dbReference type="Proteomes" id="UP000320811">
    <property type="component" value="Unassembled WGS sequence"/>
</dbReference>
<evidence type="ECO:0000313" key="5">
    <source>
        <dbReference type="Proteomes" id="UP000320811"/>
    </source>
</evidence>
<sequence length="405" mass="44177">MTSNHPPHVLIIGGGIGGLSLALFLHKAGIGSTVYEAYPPREAAGGGLNIAPNGMNVLAALGLAQDIISRGAVTMQHCFRDEHGKVLASIPYGNITKYGQPGVSMSRADLHEVLAQAAKVAGISIQYNKRLTGIDQHPTGVNACFEDGSSDSGDILIGADGIRSRTRSIILPDGPQPAFVNVVGVGGFAKISDLPEITSRELRSLNFTFGAKGFFGYCAAGNEYAMWWSNLYATEPMSEQALRQLSLDSIKAEMLAIYKDFHAPIATLIEHTERPIKQNISDIQSLPTWHKNRVLLIGDAAHAVSPNSGQGASMALEDSMYLAKLLRDGNGDYEQVFTQFEQDRKPRVEKIVAEGRRRGAGKQAVSPFQAKVRNFMMSIFLRLFGIKGQDWVYQYRVDWETRQRA</sequence>
<evidence type="ECO:0000259" key="3">
    <source>
        <dbReference type="Pfam" id="PF01494"/>
    </source>
</evidence>
<name>A0A561PC74_9BACT</name>
<dbReference type="SUPFAM" id="SSF51905">
    <property type="entry name" value="FAD/NAD(P)-binding domain"/>
    <property type="match status" value="1"/>
</dbReference>
<dbReference type="InterPro" id="IPR050493">
    <property type="entry name" value="FAD-dep_Monooxygenase_BioMet"/>
</dbReference>
<protein>
    <submittedName>
        <fullName evidence="4">2-polyprenyl-6-methoxyphenol hydroxylase-like FAD-dependent oxidoreductase</fullName>
    </submittedName>
</protein>
<reference evidence="4 5" key="1">
    <citation type="submission" date="2019-06" db="EMBL/GenBank/DDBJ databases">
        <title>Sorghum-associated microbial communities from plants grown in Nebraska, USA.</title>
        <authorList>
            <person name="Schachtman D."/>
        </authorList>
    </citation>
    <scope>NUCLEOTIDE SEQUENCE [LARGE SCALE GENOMIC DNA]</scope>
    <source>
        <strain evidence="4 5">1209</strain>
    </source>
</reference>
<dbReference type="Gene3D" id="3.50.50.60">
    <property type="entry name" value="FAD/NAD(P)-binding domain"/>
    <property type="match status" value="1"/>
</dbReference>
<dbReference type="GO" id="GO:0004497">
    <property type="term" value="F:monooxygenase activity"/>
    <property type="evidence" value="ECO:0007669"/>
    <property type="project" value="UniProtKB-KW"/>
</dbReference>
<keyword evidence="2" id="KW-0503">Monooxygenase</keyword>
<dbReference type="EMBL" id="VIWO01000008">
    <property type="protein sequence ID" value="TWF35727.1"/>
    <property type="molecule type" value="Genomic_DNA"/>
</dbReference>
<dbReference type="GO" id="GO:0071949">
    <property type="term" value="F:FAD binding"/>
    <property type="evidence" value="ECO:0007669"/>
    <property type="project" value="InterPro"/>
</dbReference>
<organism evidence="4 5">
    <name type="scientific">Chitinophaga polysaccharea</name>
    <dbReference type="NCBI Taxonomy" id="1293035"/>
    <lineage>
        <taxon>Bacteria</taxon>
        <taxon>Pseudomonadati</taxon>
        <taxon>Bacteroidota</taxon>
        <taxon>Chitinophagia</taxon>
        <taxon>Chitinophagales</taxon>
        <taxon>Chitinophagaceae</taxon>
        <taxon>Chitinophaga</taxon>
    </lineage>
</organism>
<comment type="caution">
    <text evidence="4">The sequence shown here is derived from an EMBL/GenBank/DDBJ whole genome shotgun (WGS) entry which is preliminary data.</text>
</comment>
<evidence type="ECO:0000256" key="1">
    <source>
        <dbReference type="ARBA" id="ARBA00023002"/>
    </source>
</evidence>